<dbReference type="AlphaFoldDB" id="A0A974S339"/>
<gene>
    <name evidence="3" type="ORF">I6J18_04440</name>
</gene>
<organism evidence="3 4">
    <name type="scientific">Peribacillus psychrosaccharolyticus</name>
    <name type="common">Bacillus psychrosaccharolyticus</name>
    <dbReference type="NCBI Taxonomy" id="1407"/>
    <lineage>
        <taxon>Bacteria</taxon>
        <taxon>Bacillati</taxon>
        <taxon>Bacillota</taxon>
        <taxon>Bacilli</taxon>
        <taxon>Bacillales</taxon>
        <taxon>Bacillaceae</taxon>
        <taxon>Peribacillus</taxon>
    </lineage>
</organism>
<dbReference type="SUPFAM" id="SSF47413">
    <property type="entry name" value="lambda repressor-like DNA-binding domains"/>
    <property type="match status" value="1"/>
</dbReference>
<dbReference type="EMBL" id="CP068053">
    <property type="protein sequence ID" value="QQT02530.1"/>
    <property type="molecule type" value="Genomic_DNA"/>
</dbReference>
<evidence type="ECO:0000256" key="1">
    <source>
        <dbReference type="ARBA" id="ARBA00023125"/>
    </source>
</evidence>
<sequence>MGGCYGLVNKIKELRIKHGDTLKNLAQKINYDYSYLSKIERGMNTPSLPLLKKIADVYEVDITYLIKIENKYTSAEQRFMHDIDTNLEDLAKKYNLSLDGQEITPKEMEFMIEVIRKLRFTFQKDKD</sequence>
<dbReference type="PANTHER" id="PTHR46797">
    <property type="entry name" value="HTH-TYPE TRANSCRIPTIONAL REGULATOR"/>
    <property type="match status" value="1"/>
</dbReference>
<feature type="domain" description="HTH cro/C1-type" evidence="2">
    <location>
        <begin position="11"/>
        <end position="65"/>
    </location>
</feature>
<dbReference type="Proteomes" id="UP000595254">
    <property type="component" value="Chromosome"/>
</dbReference>
<keyword evidence="1" id="KW-0238">DNA-binding</keyword>
<dbReference type="Gene3D" id="1.10.260.40">
    <property type="entry name" value="lambda repressor-like DNA-binding domains"/>
    <property type="match status" value="1"/>
</dbReference>
<accession>A0A974S339</accession>
<dbReference type="GO" id="GO:0005829">
    <property type="term" value="C:cytosol"/>
    <property type="evidence" value="ECO:0007669"/>
    <property type="project" value="TreeGrafter"/>
</dbReference>
<dbReference type="InterPro" id="IPR010982">
    <property type="entry name" value="Lambda_DNA-bd_dom_sf"/>
</dbReference>
<protein>
    <submittedName>
        <fullName evidence="3">Helix-turn-helix transcriptional regulator</fullName>
    </submittedName>
</protein>
<evidence type="ECO:0000313" key="3">
    <source>
        <dbReference type="EMBL" id="QQT02530.1"/>
    </source>
</evidence>
<dbReference type="PROSITE" id="PS50943">
    <property type="entry name" value="HTH_CROC1"/>
    <property type="match status" value="1"/>
</dbReference>
<evidence type="ECO:0000313" key="4">
    <source>
        <dbReference type="Proteomes" id="UP000595254"/>
    </source>
</evidence>
<dbReference type="Pfam" id="PF01381">
    <property type="entry name" value="HTH_3"/>
    <property type="match status" value="1"/>
</dbReference>
<dbReference type="InterPro" id="IPR001387">
    <property type="entry name" value="Cro/C1-type_HTH"/>
</dbReference>
<name>A0A974S339_PERPY</name>
<dbReference type="CDD" id="cd00093">
    <property type="entry name" value="HTH_XRE"/>
    <property type="match status" value="1"/>
</dbReference>
<dbReference type="GO" id="GO:0003677">
    <property type="term" value="F:DNA binding"/>
    <property type="evidence" value="ECO:0007669"/>
    <property type="project" value="UniProtKB-KW"/>
</dbReference>
<dbReference type="GO" id="GO:0003700">
    <property type="term" value="F:DNA-binding transcription factor activity"/>
    <property type="evidence" value="ECO:0007669"/>
    <property type="project" value="TreeGrafter"/>
</dbReference>
<keyword evidence="4" id="KW-1185">Reference proteome</keyword>
<dbReference type="SMART" id="SM00530">
    <property type="entry name" value="HTH_XRE"/>
    <property type="match status" value="1"/>
</dbReference>
<dbReference type="InterPro" id="IPR050807">
    <property type="entry name" value="TransReg_Diox_bact_type"/>
</dbReference>
<dbReference type="PANTHER" id="PTHR46797:SF1">
    <property type="entry name" value="METHYLPHOSPHONATE SYNTHASE"/>
    <property type="match status" value="1"/>
</dbReference>
<reference evidence="3 4" key="1">
    <citation type="submission" date="2021-01" db="EMBL/GenBank/DDBJ databases">
        <title>FDA dAtabase for Regulatory Grade micrObial Sequences (FDA-ARGOS): Supporting development and validation of Infectious Disease Dx tests.</title>
        <authorList>
            <person name="Nelson B."/>
            <person name="Plummer A."/>
            <person name="Tallon L."/>
            <person name="Sadzewicz L."/>
            <person name="Zhao X."/>
            <person name="Boylan J."/>
            <person name="Ott S."/>
            <person name="Bowen H."/>
            <person name="Vavikolanu K."/>
            <person name="Mehta A."/>
            <person name="Aluvathingal J."/>
            <person name="Nadendla S."/>
            <person name="Myers T."/>
            <person name="Yan Y."/>
            <person name="Sichtig H."/>
        </authorList>
    </citation>
    <scope>NUCLEOTIDE SEQUENCE [LARGE SCALE GENOMIC DNA]</scope>
    <source>
        <strain evidence="3 4">FDAARGOS_1161</strain>
    </source>
</reference>
<proteinExistence type="predicted"/>
<dbReference type="KEGG" id="ppsr:I6J18_04440"/>
<evidence type="ECO:0000259" key="2">
    <source>
        <dbReference type="PROSITE" id="PS50943"/>
    </source>
</evidence>